<dbReference type="InterPro" id="IPR006016">
    <property type="entry name" value="UspA"/>
</dbReference>
<evidence type="ECO:0000313" key="4">
    <source>
        <dbReference type="Proteomes" id="UP001056500"/>
    </source>
</evidence>
<dbReference type="Gene3D" id="3.40.50.620">
    <property type="entry name" value="HUPs"/>
    <property type="match status" value="2"/>
</dbReference>
<feature type="domain" description="UspA" evidence="2">
    <location>
        <begin position="147"/>
        <end position="285"/>
    </location>
</feature>
<evidence type="ECO:0000259" key="2">
    <source>
        <dbReference type="Pfam" id="PF00582"/>
    </source>
</evidence>
<comment type="similarity">
    <text evidence="1">Belongs to the universal stress protein A family.</text>
</comment>
<sequence length="285" mass="31333">MSSILVPVDKSPHSIQAVKFAIAFAQGKHSLTLLHVIQPFSARFVVHQLGDQTVEEFQREEAREDLKPLEELLQEAEVSYELDIRFGEPQEVIANLAKNGYAAVVMGTHGYGRMTGFLMQSVSYPTIHDVQIPVFLVPEEAKIENKWKTVLIAVDGSEHAKLAAEQAIQMGKDEGARFILLTAVIPPVNYAGMYGIGWEDAATLESWGEQTIRPYQEILEAAEVPFESKILIGDPATLIKDVAQENEADLIVLGHHGLGGIAGTLMGSVTFKVIHRTKTPLLIVK</sequence>
<dbReference type="Pfam" id="PF00582">
    <property type="entry name" value="Usp"/>
    <property type="match status" value="2"/>
</dbReference>
<evidence type="ECO:0000313" key="3">
    <source>
        <dbReference type="EMBL" id="USG63764.1"/>
    </source>
</evidence>
<dbReference type="InterPro" id="IPR006015">
    <property type="entry name" value="Universal_stress_UspA"/>
</dbReference>
<dbReference type="SUPFAM" id="SSF52402">
    <property type="entry name" value="Adenine nucleotide alpha hydrolases-like"/>
    <property type="match status" value="2"/>
</dbReference>
<dbReference type="RefSeq" id="WP_251870843.1">
    <property type="nucleotide sequence ID" value="NZ_CP098755.1"/>
</dbReference>
<dbReference type="EMBL" id="CP098755">
    <property type="protein sequence ID" value="USG63764.1"/>
    <property type="molecule type" value="Genomic_DNA"/>
</dbReference>
<dbReference type="PANTHER" id="PTHR46268:SF6">
    <property type="entry name" value="UNIVERSAL STRESS PROTEIN UP12"/>
    <property type="match status" value="1"/>
</dbReference>
<name>A0ABY4WAG7_9BACL</name>
<dbReference type="PRINTS" id="PR01438">
    <property type="entry name" value="UNVRSLSTRESS"/>
</dbReference>
<reference evidence="3" key="1">
    <citation type="submission" date="2022-06" db="EMBL/GenBank/DDBJ databases">
        <title>Genome sequencing of Brevibacillus sp. BB3-R1.</title>
        <authorList>
            <person name="Heo J."/>
            <person name="Lee D."/>
            <person name="Won M."/>
            <person name="Han B.-H."/>
            <person name="Hong S.-B."/>
            <person name="Kwon S.-W."/>
        </authorList>
    </citation>
    <scope>NUCLEOTIDE SEQUENCE</scope>
    <source>
        <strain evidence="3">BB3-R1</strain>
    </source>
</reference>
<dbReference type="Proteomes" id="UP001056500">
    <property type="component" value="Chromosome"/>
</dbReference>
<gene>
    <name evidence="3" type="ORF">NDK47_16480</name>
</gene>
<keyword evidence="4" id="KW-1185">Reference proteome</keyword>
<evidence type="ECO:0000256" key="1">
    <source>
        <dbReference type="ARBA" id="ARBA00008791"/>
    </source>
</evidence>
<organism evidence="3 4">
    <name type="scientific">Brevibacillus ruminantium</name>
    <dbReference type="NCBI Taxonomy" id="2950604"/>
    <lineage>
        <taxon>Bacteria</taxon>
        <taxon>Bacillati</taxon>
        <taxon>Bacillota</taxon>
        <taxon>Bacilli</taxon>
        <taxon>Bacillales</taxon>
        <taxon>Paenibacillaceae</taxon>
        <taxon>Brevibacillus</taxon>
    </lineage>
</organism>
<accession>A0ABY4WAG7</accession>
<dbReference type="CDD" id="cd00293">
    <property type="entry name" value="USP-like"/>
    <property type="match status" value="2"/>
</dbReference>
<dbReference type="PANTHER" id="PTHR46268">
    <property type="entry name" value="STRESS RESPONSE PROTEIN NHAX"/>
    <property type="match status" value="1"/>
</dbReference>
<proteinExistence type="inferred from homology"/>
<feature type="domain" description="UspA" evidence="2">
    <location>
        <begin position="3"/>
        <end position="138"/>
    </location>
</feature>
<dbReference type="InterPro" id="IPR014729">
    <property type="entry name" value="Rossmann-like_a/b/a_fold"/>
</dbReference>
<protein>
    <submittedName>
        <fullName evidence="3">Universal stress protein</fullName>
    </submittedName>
</protein>